<evidence type="ECO:0000313" key="2">
    <source>
        <dbReference type="Proteomes" id="UP000283295"/>
    </source>
</evidence>
<dbReference type="Proteomes" id="UP000283295">
    <property type="component" value="Unassembled WGS sequence"/>
</dbReference>
<reference evidence="1 2" key="1">
    <citation type="submission" date="2018-08" db="EMBL/GenBank/DDBJ databases">
        <title>A genome reference for cultivated species of the human gut microbiota.</title>
        <authorList>
            <person name="Zou Y."/>
            <person name="Xue W."/>
            <person name="Luo G."/>
        </authorList>
    </citation>
    <scope>NUCLEOTIDE SEQUENCE [LARGE SCALE GENOMIC DNA]</scope>
    <source>
        <strain evidence="1 2">AF22-21</strain>
    </source>
</reference>
<name>A0A412ITS1_9FIRM</name>
<accession>A0A412ITS1</accession>
<evidence type="ECO:0000313" key="1">
    <source>
        <dbReference type="EMBL" id="RGS43466.1"/>
    </source>
</evidence>
<dbReference type="EMBL" id="QRVK01000006">
    <property type="protein sequence ID" value="RGS43466.1"/>
    <property type="molecule type" value="Genomic_DNA"/>
</dbReference>
<sequence length="201" mass="23160">MGIWFGTTESKGPYGYVCTGLLYSKDGDNMFALNKLVLVIVDMTLKECIEMPLYTDRFEYSPDEIIEKDGAHYCKSFMGDDIPILNYDKLNIPQRLECKTGIPVGTGNRIARSEVDVWGEKYRELYAFLLDFDKDTMTGEVLGFDGLGKIFRQRMNPTEGTDSDDRLIRIRASYINSYLNFSYYKDENGEIVCEYTPIWTQ</sequence>
<gene>
    <name evidence="1" type="ORF">DWX94_03895</name>
</gene>
<proteinExistence type="predicted"/>
<organism evidence="1 2">
    <name type="scientific">Coprococcus eutactus</name>
    <dbReference type="NCBI Taxonomy" id="33043"/>
    <lineage>
        <taxon>Bacteria</taxon>
        <taxon>Bacillati</taxon>
        <taxon>Bacillota</taxon>
        <taxon>Clostridia</taxon>
        <taxon>Lachnospirales</taxon>
        <taxon>Lachnospiraceae</taxon>
        <taxon>Coprococcus</taxon>
    </lineage>
</organism>
<protein>
    <submittedName>
        <fullName evidence="1">Uncharacterized protein</fullName>
    </submittedName>
</protein>
<comment type="caution">
    <text evidence="1">The sequence shown here is derived from an EMBL/GenBank/DDBJ whole genome shotgun (WGS) entry which is preliminary data.</text>
</comment>
<dbReference type="AlphaFoldDB" id="A0A412ITS1"/>